<organism evidence="1">
    <name type="scientific">marine sediment metagenome</name>
    <dbReference type="NCBI Taxonomy" id="412755"/>
    <lineage>
        <taxon>unclassified sequences</taxon>
        <taxon>metagenomes</taxon>
        <taxon>ecological metagenomes</taxon>
    </lineage>
</organism>
<comment type="caution">
    <text evidence="1">The sequence shown here is derived from an EMBL/GenBank/DDBJ whole genome shotgun (WGS) entry which is preliminary data.</text>
</comment>
<proteinExistence type="predicted"/>
<feature type="non-terminal residue" evidence="1">
    <location>
        <position position="57"/>
    </location>
</feature>
<gene>
    <name evidence="1" type="ORF">LCGC14_2457950</name>
</gene>
<evidence type="ECO:0000313" key="1">
    <source>
        <dbReference type="EMBL" id="KKL20187.1"/>
    </source>
</evidence>
<reference evidence="1" key="1">
    <citation type="journal article" date="2015" name="Nature">
        <title>Complex archaea that bridge the gap between prokaryotes and eukaryotes.</title>
        <authorList>
            <person name="Spang A."/>
            <person name="Saw J.H."/>
            <person name="Jorgensen S.L."/>
            <person name="Zaremba-Niedzwiedzka K."/>
            <person name="Martijn J."/>
            <person name="Lind A.E."/>
            <person name="van Eijk R."/>
            <person name="Schleper C."/>
            <person name="Guy L."/>
            <person name="Ettema T.J."/>
        </authorList>
    </citation>
    <scope>NUCLEOTIDE SEQUENCE</scope>
</reference>
<protein>
    <submittedName>
        <fullName evidence="1">Uncharacterized protein</fullName>
    </submittedName>
</protein>
<name>A0A0F9C1S9_9ZZZZ</name>
<accession>A0A0F9C1S9</accession>
<sequence>MPRRKTTKKHYELFKSEANFWLKYFGLSEWDVKFCHVKLEGGSKARCTYNLVGRAAT</sequence>
<dbReference type="AlphaFoldDB" id="A0A0F9C1S9"/>
<dbReference type="EMBL" id="LAZR01038197">
    <property type="protein sequence ID" value="KKL20187.1"/>
    <property type="molecule type" value="Genomic_DNA"/>
</dbReference>